<organism evidence="2 3">
    <name type="scientific">Elaeophora elaphi</name>
    <dbReference type="NCBI Taxonomy" id="1147741"/>
    <lineage>
        <taxon>Eukaryota</taxon>
        <taxon>Metazoa</taxon>
        <taxon>Ecdysozoa</taxon>
        <taxon>Nematoda</taxon>
        <taxon>Chromadorea</taxon>
        <taxon>Rhabditida</taxon>
        <taxon>Spirurina</taxon>
        <taxon>Spiruromorpha</taxon>
        <taxon>Filarioidea</taxon>
        <taxon>Onchocercidae</taxon>
        <taxon>Elaeophora</taxon>
    </lineage>
</organism>
<dbReference type="STRING" id="1147741.A0A0R3RIJ6"/>
<keyword evidence="1" id="KW-0175">Coiled coil</keyword>
<accession>A0A0R3RIJ6</accession>
<reference evidence="3" key="1">
    <citation type="submission" date="2017-02" db="UniProtKB">
        <authorList>
            <consortium name="WormBaseParasite"/>
        </authorList>
    </citation>
    <scope>IDENTIFICATION</scope>
</reference>
<dbReference type="WBParaSite" id="EEL_0000130401-mRNA-1">
    <property type="protein sequence ID" value="EEL_0000130401-mRNA-1"/>
    <property type="gene ID" value="EEL_0000130401"/>
</dbReference>
<sequence length="798" mass="89276">MGGGRTVVARVMDILLDSLTAEISETLLIDNYTSHGLIVFDGATLSFIAGVYSGTDGKAYYNRQIAIMFSTLEVFPKLLDGWCNNAFQKKEDPSASCQFKLSIDPPLPLDEKFRAMLVNRNGSRVALASAHSVFVVELPCDCWCRQSVTQNPLMDHLQSTYHCKYSLLPFAKLFSLLERNSYVAMFFIVGCNRLKILIGVWIGCDLKLRFFAQTGSRFVGSHIRLADTAIDILKIRWCWKGRHKSGHHAYNRLAILHSGNFIKIYDTDINYTIPAIMIDFKSLLGVNESGFGHSLGVHNYIASFDFGPSFVRVDNDSGAEINLETLFAIDNDCGDIYIVVYSDNRVIEIQGPLALTGTVPGDSTCSGAFDMLYIQYHEKTLLPIFSLISSNACVMHFLALTLDKETFDGHMEFILVSYDNILLSCKPLADISYCLQNDPVQSGQYFVICGANLFSIDINPWANLLSNLLLTNASRGKNTSDLPDSKIHHVFAILGSTETKGVADAITFATTVCVTNDKSLMSDDVYKAFDEKDIVYIALTSSIQLLHKFKRQDTIWHDKRAIVRRHDVPIEGRTQDYLLEECLKILQSQTVVPNLRLNKSVTEAEAIEVASGVVQALVENMRVTQVAFRRIQDIITEDMKSLKTINNNKSTCTERLLRVLSAYVDLRNRIYKIQRAVAQLKKRSDELGSGLVPKMFPLTDSEKALKDKLDTLRVEVDGITRQLPHLASEVAAKRRDRFGPVRSFSASMSAQKFMLSKNTEDVNEMVSWTKQLIKKIDSIQASIATEEALSSSPKPISQ</sequence>
<protein>
    <submittedName>
        <fullName evidence="3">MMS1_N domain-containing protein</fullName>
    </submittedName>
</protein>
<dbReference type="AlphaFoldDB" id="A0A0R3RIJ6"/>
<evidence type="ECO:0000313" key="2">
    <source>
        <dbReference type="Proteomes" id="UP000050640"/>
    </source>
</evidence>
<proteinExistence type="predicted"/>
<feature type="coiled-coil region" evidence="1">
    <location>
        <begin position="663"/>
        <end position="722"/>
    </location>
</feature>
<name>A0A0R3RIJ6_9BILA</name>
<keyword evidence="2" id="KW-1185">Reference proteome</keyword>
<dbReference type="Proteomes" id="UP000050640">
    <property type="component" value="Unplaced"/>
</dbReference>
<evidence type="ECO:0000256" key="1">
    <source>
        <dbReference type="SAM" id="Coils"/>
    </source>
</evidence>
<evidence type="ECO:0000313" key="3">
    <source>
        <dbReference type="WBParaSite" id="EEL_0000130401-mRNA-1"/>
    </source>
</evidence>